<evidence type="ECO:0000256" key="5">
    <source>
        <dbReference type="ARBA" id="ARBA00022692"/>
    </source>
</evidence>
<dbReference type="InterPro" id="IPR001478">
    <property type="entry name" value="PDZ"/>
</dbReference>
<comment type="subcellular location">
    <subcellularLocation>
        <location evidence="2">Membrane</location>
        <topology evidence="2">Multi-pass membrane protein</topology>
    </subcellularLocation>
</comment>
<evidence type="ECO:0000313" key="14">
    <source>
        <dbReference type="Proteomes" id="UP000034316"/>
    </source>
</evidence>
<evidence type="ECO:0000256" key="1">
    <source>
        <dbReference type="ARBA" id="ARBA00001947"/>
    </source>
</evidence>
<evidence type="ECO:0000256" key="6">
    <source>
        <dbReference type="ARBA" id="ARBA00022801"/>
    </source>
</evidence>
<evidence type="ECO:0000256" key="3">
    <source>
        <dbReference type="ARBA" id="ARBA00007931"/>
    </source>
</evidence>
<dbReference type="AlphaFoldDB" id="A0A0G0DI23"/>
<evidence type="ECO:0000256" key="7">
    <source>
        <dbReference type="ARBA" id="ARBA00022833"/>
    </source>
</evidence>
<dbReference type="GO" id="GO:0006508">
    <property type="term" value="P:proteolysis"/>
    <property type="evidence" value="ECO:0007669"/>
    <property type="project" value="UniProtKB-KW"/>
</dbReference>
<comment type="caution">
    <text evidence="13">The sequence shown here is derived from an EMBL/GenBank/DDBJ whole genome shotgun (WGS) entry which is preliminary data.</text>
</comment>
<evidence type="ECO:0000256" key="9">
    <source>
        <dbReference type="ARBA" id="ARBA00023049"/>
    </source>
</evidence>
<dbReference type="STRING" id="1618333.UR93_C0015G0011"/>
<dbReference type="InterPro" id="IPR004387">
    <property type="entry name" value="Pept_M50_Zn"/>
</dbReference>
<comment type="similarity">
    <text evidence="3">Belongs to the peptidase M50B family.</text>
</comment>
<dbReference type="SUPFAM" id="SSF50156">
    <property type="entry name" value="PDZ domain-like"/>
    <property type="match status" value="1"/>
</dbReference>
<dbReference type="PANTHER" id="PTHR42837">
    <property type="entry name" value="REGULATOR OF SIGMA-E PROTEASE RSEP"/>
    <property type="match status" value="1"/>
</dbReference>
<keyword evidence="6" id="KW-0378">Hydrolase</keyword>
<evidence type="ECO:0000256" key="11">
    <source>
        <dbReference type="SAM" id="Phobius"/>
    </source>
</evidence>
<keyword evidence="10 11" id="KW-0472">Membrane</keyword>
<dbReference type="Pfam" id="PF17820">
    <property type="entry name" value="PDZ_6"/>
    <property type="match status" value="1"/>
</dbReference>
<protein>
    <recommendedName>
        <fullName evidence="12">PDZ domain-containing protein</fullName>
    </recommendedName>
</protein>
<dbReference type="SMART" id="SM00228">
    <property type="entry name" value="PDZ"/>
    <property type="match status" value="1"/>
</dbReference>
<comment type="cofactor">
    <cofactor evidence="1">
        <name>Zn(2+)</name>
        <dbReference type="ChEBI" id="CHEBI:29105"/>
    </cofactor>
</comment>
<evidence type="ECO:0000313" key="13">
    <source>
        <dbReference type="EMBL" id="KKP88381.1"/>
    </source>
</evidence>
<evidence type="ECO:0000259" key="12">
    <source>
        <dbReference type="PROSITE" id="PS50106"/>
    </source>
</evidence>
<keyword evidence="8 11" id="KW-1133">Transmembrane helix</keyword>
<dbReference type="Gene3D" id="2.30.42.10">
    <property type="match status" value="1"/>
</dbReference>
<accession>A0A0G0DI23</accession>
<evidence type="ECO:0000256" key="10">
    <source>
        <dbReference type="ARBA" id="ARBA00023136"/>
    </source>
</evidence>
<evidence type="ECO:0000256" key="4">
    <source>
        <dbReference type="ARBA" id="ARBA00022670"/>
    </source>
</evidence>
<evidence type="ECO:0000256" key="2">
    <source>
        <dbReference type="ARBA" id="ARBA00004141"/>
    </source>
</evidence>
<dbReference type="PANTHER" id="PTHR42837:SF2">
    <property type="entry name" value="MEMBRANE METALLOPROTEASE ARASP2, CHLOROPLASTIC-RELATED"/>
    <property type="match status" value="1"/>
</dbReference>
<proteinExistence type="inferred from homology"/>
<dbReference type="CDD" id="cd06163">
    <property type="entry name" value="S2P-M50_PDZ_RseP-like"/>
    <property type="match status" value="1"/>
</dbReference>
<dbReference type="InterPro" id="IPR036034">
    <property type="entry name" value="PDZ_sf"/>
</dbReference>
<keyword evidence="9" id="KW-0482">Metalloprotease</keyword>
<feature type="transmembrane region" description="Helical" evidence="11">
    <location>
        <begin position="223"/>
        <end position="245"/>
    </location>
</feature>
<dbReference type="GO" id="GO:0004222">
    <property type="term" value="F:metalloendopeptidase activity"/>
    <property type="evidence" value="ECO:0007669"/>
    <property type="project" value="InterPro"/>
</dbReference>
<dbReference type="EMBL" id="LBRB01000015">
    <property type="protein sequence ID" value="KKP88381.1"/>
    <property type="molecule type" value="Genomic_DNA"/>
</dbReference>
<organism evidence="13 14">
    <name type="scientific">Berkelbacteria bacterium GW2011_GWA2_35_9</name>
    <dbReference type="NCBI Taxonomy" id="1618333"/>
    <lineage>
        <taxon>Bacteria</taxon>
        <taxon>Candidatus Berkelbacteria</taxon>
    </lineage>
</organism>
<feature type="domain" description="PDZ" evidence="12">
    <location>
        <begin position="134"/>
        <end position="163"/>
    </location>
</feature>
<sequence>MLLINILGFVLILGVLVFVHEFGHFIVAKWSKMKVNEFAFGFPPTLFSWRKKGTKYLINLIPIGGYVKIEGEDSDSKNPNSFNRRPIRFRILTLFAGVFMNWLLAVVVLTIGFMIGMIPPISDYSNYQGQKETGVIITKTIEGSPAQTAKLEAGQKIVSINGKLVYESEDVSQLTKLHKGQNITLELSDLNGNNSEIKSILLGENDVPLGVYLSEVYKVKLGFFKAVIASIKETFVVIWAIVVFLGQFLKQLFVTGTLSDDVAGPVGIYFLTSQAIGMGVVAVLQLVAIFSVNLAVINILPFPALDG</sequence>
<keyword evidence="5 11" id="KW-0812">Transmembrane</keyword>
<reference evidence="13 14" key="1">
    <citation type="journal article" date="2015" name="Nature">
        <title>rRNA introns, odd ribosomes, and small enigmatic genomes across a large radiation of phyla.</title>
        <authorList>
            <person name="Brown C.T."/>
            <person name="Hug L.A."/>
            <person name="Thomas B.C."/>
            <person name="Sharon I."/>
            <person name="Castelle C.J."/>
            <person name="Singh A."/>
            <person name="Wilkins M.J."/>
            <person name="Williams K.H."/>
            <person name="Banfield J.F."/>
        </authorList>
    </citation>
    <scope>NUCLEOTIDE SEQUENCE [LARGE SCALE GENOMIC DNA]</scope>
</reference>
<dbReference type="GO" id="GO:0016020">
    <property type="term" value="C:membrane"/>
    <property type="evidence" value="ECO:0007669"/>
    <property type="project" value="UniProtKB-SubCell"/>
</dbReference>
<dbReference type="PROSITE" id="PS50106">
    <property type="entry name" value="PDZ"/>
    <property type="match status" value="1"/>
</dbReference>
<keyword evidence="7" id="KW-0862">Zinc</keyword>
<dbReference type="Pfam" id="PF02163">
    <property type="entry name" value="Peptidase_M50"/>
    <property type="match status" value="1"/>
</dbReference>
<dbReference type="InterPro" id="IPR041489">
    <property type="entry name" value="PDZ_6"/>
</dbReference>
<feature type="transmembrane region" description="Helical" evidence="11">
    <location>
        <begin position="91"/>
        <end position="118"/>
    </location>
</feature>
<feature type="transmembrane region" description="Helical" evidence="11">
    <location>
        <begin position="276"/>
        <end position="300"/>
    </location>
</feature>
<dbReference type="InterPro" id="IPR008915">
    <property type="entry name" value="Peptidase_M50"/>
</dbReference>
<evidence type="ECO:0000256" key="8">
    <source>
        <dbReference type="ARBA" id="ARBA00022989"/>
    </source>
</evidence>
<gene>
    <name evidence="13" type="ORF">UR93_C0015G0011</name>
</gene>
<dbReference type="Proteomes" id="UP000034316">
    <property type="component" value="Unassembled WGS sequence"/>
</dbReference>
<name>A0A0G0DI23_9BACT</name>
<keyword evidence="4" id="KW-0645">Protease</keyword>
<feature type="transmembrane region" description="Helical" evidence="11">
    <location>
        <begin position="6"/>
        <end position="27"/>
    </location>
</feature>